<dbReference type="PROSITE" id="PS50994">
    <property type="entry name" value="INTEGRASE"/>
    <property type="match status" value="1"/>
</dbReference>
<dbReference type="GeneID" id="134286033"/>
<dbReference type="PANTHER" id="PTHR47331">
    <property type="entry name" value="PHD-TYPE DOMAIN-CONTAINING PROTEIN"/>
    <property type="match status" value="1"/>
</dbReference>
<evidence type="ECO:0000256" key="1">
    <source>
        <dbReference type="SAM" id="MobiDB-lite"/>
    </source>
</evidence>
<proteinExistence type="predicted"/>
<dbReference type="Pfam" id="PF18701">
    <property type="entry name" value="DUF5641"/>
    <property type="match status" value="1"/>
</dbReference>
<sequence length="672" mass="76974">MESICAVIDLPLERRYLWTDSRTCLSWVHSDSRRYHPYIGFRVGEILNISVADEWHYVPSKQNVADDATKWGVGPSFSSSSRWFTGPDFLYLSENEWPDQPTKEVATKEELRVMFHHHREMPQALINVDRFSSWNRLLRATACSLRAVKLFRRGCEVGPLTREELLQAENLLWRQVQYETFSDEYCVLDFNKANPEKEQKRIEKCSSLYELSPFMDEAGVIRMNSRISAAPTVSFGTKYPIILPKQHRVTTLLVDSYHRRYKHHNHETVLNEIRQQFRIPQLRSLIRRVAKNCQSCRIRKTKPKPPMMAPLPTVRLTPHVRPFCYTGVDYFGPLLVKQGRSLAKRWVALFTCLTTRAVHLEIVHSLSTQSCVMAIRRFGSRRGFPTDFYSDNGTCFRGASRLLMDQIEAIHEDCAATFTNTKTSWHFNPPSAPHMGGSWERMVRSVKKAMEAIAEYPRHPSDEVLETVVLEAEAIVNSRPLTYVPLDDDQQEALTPNHFLIYGSSCVAQSRTSLVNEGIVLRDSWKLAQYLADEFWKRWVREYLPTLTRRTKWFEPVKPLEPGDLVIAVDENKRNGWIRGRVVDVLRGKDGQVRSAVVRTAEGMLKRPVVKLALLDVRGNQPQGPPEPHGGGNVENCQSSNTAEGGVIPGRPTVPVIETAAVDNQHGEQKRN</sequence>
<dbReference type="Proteomes" id="UP000069940">
    <property type="component" value="Unassembled WGS sequence"/>
</dbReference>
<dbReference type="Pfam" id="PF17921">
    <property type="entry name" value="Integrase_H2C2"/>
    <property type="match status" value="1"/>
</dbReference>
<reference evidence="3" key="2">
    <citation type="submission" date="2025-05" db="UniProtKB">
        <authorList>
            <consortium name="EnsemblMetazoa"/>
        </authorList>
    </citation>
    <scope>IDENTIFICATION</scope>
    <source>
        <strain evidence="3">Foshan</strain>
    </source>
</reference>
<feature type="domain" description="Integrase catalytic" evidence="2">
    <location>
        <begin position="318"/>
        <end position="504"/>
    </location>
</feature>
<dbReference type="InterPro" id="IPR001584">
    <property type="entry name" value="Integrase_cat-core"/>
</dbReference>
<dbReference type="EnsemblMetazoa" id="AALFPA23_017261.R25163">
    <property type="protein sequence ID" value="AALFPA23_017261.P25163"/>
    <property type="gene ID" value="AALFPA23_017261"/>
</dbReference>
<dbReference type="RefSeq" id="XP_062703579.1">
    <property type="nucleotide sequence ID" value="XM_062847595.1"/>
</dbReference>
<dbReference type="SUPFAM" id="SSF53098">
    <property type="entry name" value="Ribonuclease H-like"/>
    <property type="match status" value="1"/>
</dbReference>
<organism evidence="3 4">
    <name type="scientific">Aedes albopictus</name>
    <name type="common">Asian tiger mosquito</name>
    <name type="synonym">Stegomyia albopicta</name>
    <dbReference type="NCBI Taxonomy" id="7160"/>
    <lineage>
        <taxon>Eukaryota</taxon>
        <taxon>Metazoa</taxon>
        <taxon>Ecdysozoa</taxon>
        <taxon>Arthropoda</taxon>
        <taxon>Hexapoda</taxon>
        <taxon>Insecta</taxon>
        <taxon>Pterygota</taxon>
        <taxon>Neoptera</taxon>
        <taxon>Endopterygota</taxon>
        <taxon>Diptera</taxon>
        <taxon>Nematocera</taxon>
        <taxon>Culicoidea</taxon>
        <taxon>Culicidae</taxon>
        <taxon>Culicinae</taxon>
        <taxon>Aedini</taxon>
        <taxon>Aedes</taxon>
        <taxon>Stegomyia</taxon>
    </lineage>
</organism>
<reference evidence="4" key="1">
    <citation type="journal article" date="2015" name="Proc. Natl. Acad. Sci. U.S.A.">
        <title>Genome sequence of the Asian Tiger mosquito, Aedes albopictus, reveals insights into its biology, genetics, and evolution.</title>
        <authorList>
            <person name="Chen X.G."/>
            <person name="Jiang X."/>
            <person name="Gu J."/>
            <person name="Xu M."/>
            <person name="Wu Y."/>
            <person name="Deng Y."/>
            <person name="Zhang C."/>
            <person name="Bonizzoni M."/>
            <person name="Dermauw W."/>
            <person name="Vontas J."/>
            <person name="Armbruster P."/>
            <person name="Huang X."/>
            <person name="Yang Y."/>
            <person name="Zhang H."/>
            <person name="He W."/>
            <person name="Peng H."/>
            <person name="Liu Y."/>
            <person name="Wu K."/>
            <person name="Chen J."/>
            <person name="Lirakis M."/>
            <person name="Topalis P."/>
            <person name="Van Leeuwen T."/>
            <person name="Hall A.B."/>
            <person name="Jiang X."/>
            <person name="Thorpe C."/>
            <person name="Mueller R.L."/>
            <person name="Sun C."/>
            <person name="Waterhouse R.M."/>
            <person name="Yan G."/>
            <person name="Tu Z.J."/>
            <person name="Fang X."/>
            <person name="James A.A."/>
        </authorList>
    </citation>
    <scope>NUCLEOTIDE SEQUENCE [LARGE SCALE GENOMIC DNA]</scope>
    <source>
        <strain evidence="4">Foshan</strain>
    </source>
</reference>
<dbReference type="InterPro" id="IPR012337">
    <property type="entry name" value="RNaseH-like_sf"/>
</dbReference>
<dbReference type="Gene3D" id="3.30.420.10">
    <property type="entry name" value="Ribonuclease H-like superfamily/Ribonuclease H"/>
    <property type="match status" value="1"/>
</dbReference>
<dbReference type="InterPro" id="IPR041588">
    <property type="entry name" value="Integrase_H2C2"/>
</dbReference>
<dbReference type="InterPro" id="IPR036397">
    <property type="entry name" value="RNaseH_sf"/>
</dbReference>
<protein>
    <recommendedName>
        <fullName evidence="2">Integrase catalytic domain-containing protein</fullName>
    </recommendedName>
</protein>
<keyword evidence="4" id="KW-1185">Reference proteome</keyword>
<name>A0ABM1ZCN3_AEDAL</name>
<dbReference type="PANTHER" id="PTHR47331:SF1">
    <property type="entry name" value="GAG-LIKE PROTEIN"/>
    <property type="match status" value="1"/>
</dbReference>
<evidence type="ECO:0000259" key="2">
    <source>
        <dbReference type="PROSITE" id="PS50994"/>
    </source>
</evidence>
<feature type="region of interest" description="Disordered" evidence="1">
    <location>
        <begin position="618"/>
        <end position="653"/>
    </location>
</feature>
<accession>A0ABM1ZCN3</accession>
<evidence type="ECO:0000313" key="3">
    <source>
        <dbReference type="EnsemblMetazoa" id="AALFPA23_017261.P25163"/>
    </source>
</evidence>
<evidence type="ECO:0000313" key="4">
    <source>
        <dbReference type="Proteomes" id="UP000069940"/>
    </source>
</evidence>
<dbReference type="InterPro" id="IPR040676">
    <property type="entry name" value="DUF5641"/>
</dbReference>